<dbReference type="PANTHER" id="PTHR30486:SF6">
    <property type="entry name" value="TYPE IV PILUS RETRACTATION ATPASE PILT"/>
    <property type="match status" value="1"/>
</dbReference>
<dbReference type="InterPro" id="IPR006321">
    <property type="entry name" value="PilT/PilU"/>
</dbReference>
<dbReference type="GO" id="GO:0016887">
    <property type="term" value="F:ATP hydrolysis activity"/>
    <property type="evidence" value="ECO:0007669"/>
    <property type="project" value="InterPro"/>
</dbReference>
<dbReference type="RefSeq" id="WP_096055113.1">
    <property type="nucleotide sequence ID" value="NZ_CP023344.1"/>
</dbReference>
<sequence length="361" mass="39505">MPAIDSLLRTMLERGGSDLHLTVGLPPKARISGSLTPLESTAISATQMETLLQEICPPRKWTEFLERKDLDLAHEIPGLARFRANFLYNHWGQGAVLRQIPSKILSFDDLKLPEVLKKLCHLQEGLVVVTGPTGSGKSTTLAAMIDYINTNLARHIITIEDPIEFVHQNKKSVIVHREVGDHTASFADALKGAMRHDPDIVLLGEMRELETIKLALGCASMGMLVFGTLHTNNAPKTIDRIINAFPAEEQNQVRTMLSGCLAGVVSQLLCKRVPKGRVAVHEILLPHEALPNTIRSGQIANIRQIIESGAADGMTSMDQSLMARVKDNSVEPYEAYMKGANKALFAPLLKPGELEAKSAAH</sequence>
<dbReference type="Pfam" id="PF00437">
    <property type="entry name" value="T2SSE"/>
    <property type="match status" value="1"/>
</dbReference>
<dbReference type="InterPro" id="IPR001482">
    <property type="entry name" value="T2SS/T4SS_dom"/>
</dbReference>
<dbReference type="SUPFAM" id="SSF52540">
    <property type="entry name" value="P-loop containing nucleoside triphosphate hydrolases"/>
    <property type="match status" value="1"/>
</dbReference>
<comment type="similarity">
    <text evidence="1">Belongs to the GSP E family.</text>
</comment>
<dbReference type="GO" id="GO:0005524">
    <property type="term" value="F:ATP binding"/>
    <property type="evidence" value="ECO:0007669"/>
    <property type="project" value="InterPro"/>
</dbReference>
<dbReference type="KEGG" id="vbh:CMV30_05655"/>
<dbReference type="EMBL" id="CP023344">
    <property type="protein sequence ID" value="ATC63481.1"/>
    <property type="molecule type" value="Genomic_DNA"/>
</dbReference>
<dbReference type="AlphaFoldDB" id="A0A290QGL4"/>
<name>A0A290QGL4_9BACT</name>
<dbReference type="InterPro" id="IPR003593">
    <property type="entry name" value="AAA+_ATPase"/>
</dbReference>
<dbReference type="OrthoDB" id="9805147at2"/>
<gene>
    <name evidence="3" type="ORF">CMV30_05655</name>
</gene>
<evidence type="ECO:0000313" key="4">
    <source>
        <dbReference type="Proteomes" id="UP000217265"/>
    </source>
</evidence>
<dbReference type="CDD" id="cd01131">
    <property type="entry name" value="PilT"/>
    <property type="match status" value="1"/>
</dbReference>
<feature type="domain" description="AAA+ ATPase" evidence="2">
    <location>
        <begin position="123"/>
        <end position="257"/>
    </location>
</feature>
<dbReference type="Proteomes" id="UP000217265">
    <property type="component" value="Chromosome"/>
</dbReference>
<dbReference type="PANTHER" id="PTHR30486">
    <property type="entry name" value="TWITCHING MOTILITY PROTEIN PILT"/>
    <property type="match status" value="1"/>
</dbReference>
<dbReference type="SMART" id="SM00382">
    <property type="entry name" value="AAA"/>
    <property type="match status" value="1"/>
</dbReference>
<evidence type="ECO:0000313" key="3">
    <source>
        <dbReference type="EMBL" id="ATC63481.1"/>
    </source>
</evidence>
<dbReference type="Gene3D" id="3.30.450.90">
    <property type="match status" value="1"/>
</dbReference>
<proteinExistence type="inferred from homology"/>
<dbReference type="InterPro" id="IPR050921">
    <property type="entry name" value="T4SS_GSP_E_ATPase"/>
</dbReference>
<dbReference type="Gene3D" id="3.40.50.300">
    <property type="entry name" value="P-loop containing nucleotide triphosphate hydrolases"/>
    <property type="match status" value="1"/>
</dbReference>
<dbReference type="InterPro" id="IPR027417">
    <property type="entry name" value="P-loop_NTPase"/>
</dbReference>
<dbReference type="NCBIfam" id="TIGR01420">
    <property type="entry name" value="pilT_fam"/>
    <property type="match status" value="1"/>
</dbReference>
<evidence type="ECO:0000259" key="2">
    <source>
        <dbReference type="SMART" id="SM00382"/>
    </source>
</evidence>
<evidence type="ECO:0000256" key="1">
    <source>
        <dbReference type="ARBA" id="ARBA00006611"/>
    </source>
</evidence>
<protein>
    <submittedName>
        <fullName evidence="3">Type IV pili twitching motility protein PilT</fullName>
    </submittedName>
</protein>
<organism evidence="3 4">
    <name type="scientific">Nibricoccus aquaticus</name>
    <dbReference type="NCBI Taxonomy" id="2576891"/>
    <lineage>
        <taxon>Bacteria</taxon>
        <taxon>Pseudomonadati</taxon>
        <taxon>Verrucomicrobiota</taxon>
        <taxon>Opitutia</taxon>
        <taxon>Opitutales</taxon>
        <taxon>Opitutaceae</taxon>
        <taxon>Nibricoccus</taxon>
    </lineage>
</organism>
<reference evidence="3 4" key="1">
    <citation type="submission" date="2017-09" db="EMBL/GenBank/DDBJ databases">
        <title>Complete genome sequence of Verrucomicrobial strain HZ-65, isolated from freshwater.</title>
        <authorList>
            <person name="Choi A."/>
        </authorList>
    </citation>
    <scope>NUCLEOTIDE SEQUENCE [LARGE SCALE GENOMIC DNA]</scope>
    <source>
        <strain evidence="3 4">HZ-65</strain>
    </source>
</reference>
<keyword evidence="4" id="KW-1185">Reference proteome</keyword>
<accession>A0A290QGL4</accession>